<dbReference type="GO" id="GO:0016746">
    <property type="term" value="F:acyltransferase activity"/>
    <property type="evidence" value="ECO:0007669"/>
    <property type="project" value="UniProtKB-KW"/>
</dbReference>
<accession>A0A6L7F0B1</accession>
<keyword evidence="4" id="KW-0012">Acyltransferase</keyword>
<keyword evidence="3 4" id="KW-0450">Lipoyl</keyword>
<keyword evidence="4" id="KW-0808">Transferase</keyword>
<evidence type="ECO:0000313" key="8">
    <source>
        <dbReference type="EMBL" id="MXG90219.1"/>
    </source>
</evidence>
<keyword evidence="9" id="KW-1185">Reference proteome</keyword>
<dbReference type="GO" id="GO:0006086">
    <property type="term" value="P:pyruvate decarboxylation to acetyl-CoA"/>
    <property type="evidence" value="ECO:0007669"/>
    <property type="project" value="InterPro"/>
</dbReference>
<dbReference type="Gene3D" id="4.10.320.10">
    <property type="entry name" value="E3-binding domain"/>
    <property type="match status" value="1"/>
</dbReference>
<feature type="region of interest" description="Disordered" evidence="5">
    <location>
        <begin position="92"/>
        <end position="140"/>
    </location>
</feature>
<dbReference type="PANTHER" id="PTHR23151">
    <property type="entry name" value="DIHYDROLIPOAMIDE ACETYL/SUCCINYL-TRANSFERASE-RELATED"/>
    <property type="match status" value="1"/>
</dbReference>
<feature type="domain" description="Lipoyl-binding" evidence="6">
    <location>
        <begin position="2"/>
        <end position="77"/>
    </location>
</feature>
<dbReference type="InterPro" id="IPR001078">
    <property type="entry name" value="2-oxoacid_DH_actylTfrase"/>
</dbReference>
<dbReference type="Proteomes" id="UP000473325">
    <property type="component" value="Unassembled WGS sequence"/>
</dbReference>
<protein>
    <recommendedName>
        <fullName evidence="4">Dihydrolipoamide acetyltransferase component of pyruvate dehydrogenase complex</fullName>
        <ecNumber evidence="4">2.3.1.-</ecNumber>
    </recommendedName>
</protein>
<dbReference type="InterPro" id="IPR036625">
    <property type="entry name" value="E3-bd_dom_sf"/>
</dbReference>
<dbReference type="GO" id="GO:0045254">
    <property type="term" value="C:pyruvate dehydrogenase complex"/>
    <property type="evidence" value="ECO:0007669"/>
    <property type="project" value="InterPro"/>
</dbReference>
<dbReference type="SUPFAM" id="SSF52777">
    <property type="entry name" value="CoA-dependent acyltransferases"/>
    <property type="match status" value="1"/>
</dbReference>
<dbReference type="AlphaFoldDB" id="A0A6L7F0B1"/>
<dbReference type="PROSITE" id="PS50968">
    <property type="entry name" value="BIOTINYL_LIPOYL"/>
    <property type="match status" value="1"/>
</dbReference>
<dbReference type="InterPro" id="IPR023213">
    <property type="entry name" value="CAT-like_dom_sf"/>
</dbReference>
<organism evidence="8 9">
    <name type="scientific">Nocardioides flavescens</name>
    <dbReference type="NCBI Taxonomy" id="2691959"/>
    <lineage>
        <taxon>Bacteria</taxon>
        <taxon>Bacillati</taxon>
        <taxon>Actinomycetota</taxon>
        <taxon>Actinomycetes</taxon>
        <taxon>Propionibacteriales</taxon>
        <taxon>Nocardioidaceae</taxon>
        <taxon>Nocardioides</taxon>
    </lineage>
</organism>
<comment type="caution">
    <text evidence="8">The sequence shown here is derived from an EMBL/GenBank/DDBJ whole genome shotgun (WGS) entry which is preliminary data.</text>
</comment>
<name>A0A6L7F0B1_9ACTN</name>
<dbReference type="PANTHER" id="PTHR23151:SF90">
    <property type="entry name" value="DIHYDROLIPOYLLYSINE-RESIDUE ACETYLTRANSFERASE COMPONENT OF PYRUVATE DEHYDROGENASE COMPLEX, MITOCHONDRIAL-RELATED"/>
    <property type="match status" value="1"/>
</dbReference>
<dbReference type="Gene3D" id="2.40.50.100">
    <property type="match status" value="1"/>
</dbReference>
<dbReference type="InterPro" id="IPR011053">
    <property type="entry name" value="Single_hybrid_motif"/>
</dbReference>
<gene>
    <name evidence="8" type="ORF">GRQ65_11725</name>
</gene>
<feature type="domain" description="Peripheral subunit-binding (PSBD)" evidence="7">
    <location>
        <begin position="143"/>
        <end position="180"/>
    </location>
</feature>
<evidence type="ECO:0000256" key="2">
    <source>
        <dbReference type="ARBA" id="ARBA00007317"/>
    </source>
</evidence>
<evidence type="ECO:0000256" key="5">
    <source>
        <dbReference type="SAM" id="MobiDB-lite"/>
    </source>
</evidence>
<dbReference type="PROSITE" id="PS51826">
    <property type="entry name" value="PSBD"/>
    <property type="match status" value="1"/>
</dbReference>
<dbReference type="Pfam" id="PF00198">
    <property type="entry name" value="2-oxoacid_dh"/>
    <property type="match status" value="1"/>
</dbReference>
<feature type="compositionally biased region" description="Low complexity" evidence="5">
    <location>
        <begin position="116"/>
        <end position="132"/>
    </location>
</feature>
<dbReference type="EMBL" id="WUEK01000006">
    <property type="protein sequence ID" value="MXG90219.1"/>
    <property type="molecule type" value="Genomic_DNA"/>
</dbReference>
<evidence type="ECO:0000256" key="1">
    <source>
        <dbReference type="ARBA" id="ARBA00001938"/>
    </source>
</evidence>
<proteinExistence type="inferred from homology"/>
<dbReference type="SUPFAM" id="SSF51230">
    <property type="entry name" value="Single hybrid motif"/>
    <property type="match status" value="1"/>
</dbReference>
<evidence type="ECO:0000256" key="3">
    <source>
        <dbReference type="ARBA" id="ARBA00022823"/>
    </source>
</evidence>
<evidence type="ECO:0000259" key="6">
    <source>
        <dbReference type="PROSITE" id="PS50968"/>
    </source>
</evidence>
<feature type="region of interest" description="Disordered" evidence="5">
    <location>
        <begin position="183"/>
        <end position="210"/>
    </location>
</feature>
<evidence type="ECO:0000256" key="4">
    <source>
        <dbReference type="RuleBase" id="RU003423"/>
    </source>
</evidence>
<dbReference type="Gene3D" id="3.30.559.10">
    <property type="entry name" value="Chloramphenicol acetyltransferase-like domain"/>
    <property type="match status" value="1"/>
</dbReference>
<dbReference type="Pfam" id="PF00364">
    <property type="entry name" value="Biotin_lipoyl"/>
    <property type="match status" value="1"/>
</dbReference>
<comment type="cofactor">
    <cofactor evidence="1 4">
        <name>(R)-lipoate</name>
        <dbReference type="ChEBI" id="CHEBI:83088"/>
    </cofactor>
</comment>
<dbReference type="InterPro" id="IPR004167">
    <property type="entry name" value="PSBD"/>
</dbReference>
<comment type="similarity">
    <text evidence="2 4">Belongs to the 2-oxoacid dehydrogenase family.</text>
</comment>
<dbReference type="SUPFAM" id="SSF47005">
    <property type="entry name" value="Peripheral subunit-binding domain of 2-oxo acid dehydrogenase complex"/>
    <property type="match status" value="1"/>
</dbReference>
<evidence type="ECO:0000313" key="9">
    <source>
        <dbReference type="Proteomes" id="UP000473325"/>
    </source>
</evidence>
<dbReference type="InterPro" id="IPR045257">
    <property type="entry name" value="E2/Pdx1"/>
</dbReference>
<dbReference type="EC" id="2.3.1.-" evidence="4"/>
<dbReference type="InterPro" id="IPR000089">
    <property type="entry name" value="Biotin_lipoyl"/>
</dbReference>
<sequence>MAQLLRVPEVAAGATEVVLSEWLVVEGAEASAGEPVAVVETDKATVEVESDASGVLLRALVSPGAVVAVGAPMALVGARADVGEEDRLLAELGVEASAPEQPAAPRRDLPAEEAESPTPEAAEVPTAPDPVETPSSTAPRRIFISPLARKLLKQAGLGPEDVRGTGPHGRITRRDADAAIAAHREAPAPTAPAPAPSSAPEVAGEREPHTRLRRAVAARLTQSKRDVPHFYLKRTALIDDLLAFRAQVNAHAPVKISVNDLVVRAVGLAHVAVPEVNAIWTEDATVRLPSVDVAVAVASERGLVTPVVRDVQDRTLTSISSAVRDLATRADAGRLQQSELEGGSITVTNLGMYGVEEFAAIINPPQSCILAVGAGRQAPVVRDGELAVATQLGLVLSVDHRVIDGALAARWLGALVELLEQPVRLVV</sequence>
<dbReference type="Pfam" id="PF02817">
    <property type="entry name" value="E3_binding"/>
    <property type="match status" value="1"/>
</dbReference>
<reference evidence="8 9" key="1">
    <citation type="submission" date="2019-12" db="EMBL/GenBank/DDBJ databases">
        <authorList>
            <person name="Kun Z."/>
        </authorList>
    </citation>
    <scope>NUCLEOTIDE SEQUENCE [LARGE SCALE GENOMIC DNA]</scope>
    <source>
        <strain evidence="8 9">YIM 123512</strain>
    </source>
</reference>
<evidence type="ECO:0000259" key="7">
    <source>
        <dbReference type="PROSITE" id="PS51826"/>
    </source>
</evidence>
<dbReference type="CDD" id="cd06849">
    <property type="entry name" value="lipoyl_domain"/>
    <property type="match status" value="1"/>
</dbReference>